<evidence type="ECO:0000313" key="2">
    <source>
        <dbReference type="EMBL" id="OHT03586.1"/>
    </source>
</evidence>
<dbReference type="InterPro" id="IPR032914">
    <property type="entry name" value="Vam6/VPS39/TRAP1"/>
</dbReference>
<dbReference type="EMBL" id="MLAK01000822">
    <property type="protein sequence ID" value="OHT03586.1"/>
    <property type="molecule type" value="Genomic_DNA"/>
</dbReference>
<gene>
    <name evidence="2" type="ORF">TRFO_29021</name>
</gene>
<organism evidence="2 3">
    <name type="scientific">Tritrichomonas foetus</name>
    <dbReference type="NCBI Taxonomy" id="1144522"/>
    <lineage>
        <taxon>Eukaryota</taxon>
        <taxon>Metamonada</taxon>
        <taxon>Parabasalia</taxon>
        <taxon>Tritrichomonadida</taxon>
        <taxon>Tritrichomonadidae</taxon>
        <taxon>Tritrichomonas</taxon>
    </lineage>
</organism>
<reference evidence="2" key="1">
    <citation type="submission" date="2016-10" db="EMBL/GenBank/DDBJ databases">
        <authorList>
            <person name="Benchimol M."/>
            <person name="Almeida L.G."/>
            <person name="Vasconcelos A.T."/>
            <person name="Perreira-Neves A."/>
            <person name="Rosa I.A."/>
            <person name="Tasca T."/>
            <person name="Bogo M.R."/>
            <person name="de Souza W."/>
        </authorList>
    </citation>
    <scope>NUCLEOTIDE SEQUENCE [LARGE SCALE GENOMIC DNA]</scope>
    <source>
        <strain evidence="2">K</strain>
    </source>
</reference>
<dbReference type="Proteomes" id="UP000179807">
    <property type="component" value="Unassembled WGS sequence"/>
</dbReference>
<name>A0A1J4JY20_9EUKA</name>
<dbReference type="PANTHER" id="PTHR12894">
    <property type="entry name" value="CNH DOMAIN CONTAINING"/>
    <property type="match status" value="1"/>
</dbReference>
<dbReference type="GeneID" id="94841225"/>
<dbReference type="OrthoDB" id="5325112at2759"/>
<dbReference type="RefSeq" id="XP_068356722.1">
    <property type="nucleotide sequence ID" value="XM_068506521.1"/>
</dbReference>
<dbReference type="GO" id="GO:0005737">
    <property type="term" value="C:cytoplasm"/>
    <property type="evidence" value="ECO:0007669"/>
    <property type="project" value="TreeGrafter"/>
</dbReference>
<dbReference type="VEuPathDB" id="TrichDB:TRFO_29021"/>
<dbReference type="Pfam" id="PF10367">
    <property type="entry name" value="zf-Vps39_C"/>
    <property type="match status" value="1"/>
</dbReference>
<sequence>MAQHLNNQISYHQIFDLPSLGNQIVGIVHTATQIYAVTKKRELICYPREIFTNGSTEGEKKFTDIVENNIQKFGVVFSNGKYHLLILSNNVLYLSTETSRGPTKFRPANFENTNSSPHVVNFVTISGNALLVALMQQYIIVYKYDDTQFITKDYIEFDNKKNKFTEMIGSLNHFLIHDKSKYIVYDMDLMEVDGKTLPKNLKSFHGVDRTNGFIVLTQENQLINIGERVIDNDQMSFSDELIAFHVRLPYAYGITSKKFIMQTTVGKIEETLPYKGKSTIIDVLDDYNVVLASGSTLSLIKYYLCRTPPYIPHTIKLLANLRDPTHPKYFDDWENIIKLSRRFESIAFDQTKILSEIYLDYSEHLITAQNFQRAFEMFQQSGKHPFIAIHNFRNLLYSSEEEEGPKFDFLSTANEDCIKYIALLKEAQKAIQAAIAKRNANEPFDDELEEVVKCRVNCIIHSGQKISHPTKAKAKEKLNDLLQWAEKSLDEANETSHNLSNMLFSLKPAKIIWREDGVYELQKYLIDASKNEKQPTTLKVYNTILIECFAIKIPGKLEAFIQAQNPLFFDIAAAFLKYSAPESHRLLCRLHNRDDEALGPLLEAEPVVWEGVIAYIKESNNFIEIGKRYFSHVYKMLGDKYKNLSVELFFSKTFADPKLDKGKKATMVADVISIIKEHFPGDGTKQSEQKCNQLIVKFLLYVIYQCQVKIESVHWSLITTYLSLIGSMLKDVDTNPPKARPYIRVSNEKEPMKTFRSGLINILNWSELYRTQEVLDAIMDTSERLIEERVTVLKKAMPPKTQDAIDLLSVPNFPIDVALDFCQDVYPNIDSTVYDKLLQNYQQRKRSPKGDADAEKCIKRLLNEHADKMQLRDVVSQIPPMLKINDMSEFLKISTSKSINQLRALRLKNSLLEKTIQMKREQLQQLKTGKVIVTDGLKCVICGKRIGDSVFVALGDNTVSHIACRLQSESV</sequence>
<dbReference type="InterPro" id="IPR019453">
    <property type="entry name" value="VPS39/TGFA1_Znf"/>
</dbReference>
<evidence type="ECO:0000313" key="3">
    <source>
        <dbReference type="Proteomes" id="UP000179807"/>
    </source>
</evidence>
<feature type="domain" description="Vacuolar sorting protein 39/Transforming growth factor beta receptor-associated zinc finger" evidence="1">
    <location>
        <begin position="930"/>
        <end position="964"/>
    </location>
</feature>
<dbReference type="GO" id="GO:0034058">
    <property type="term" value="P:endosomal vesicle fusion"/>
    <property type="evidence" value="ECO:0007669"/>
    <property type="project" value="TreeGrafter"/>
</dbReference>
<dbReference type="GO" id="GO:0016020">
    <property type="term" value="C:membrane"/>
    <property type="evidence" value="ECO:0007669"/>
    <property type="project" value="TreeGrafter"/>
</dbReference>
<dbReference type="GO" id="GO:0006914">
    <property type="term" value="P:autophagy"/>
    <property type="evidence" value="ECO:0007669"/>
    <property type="project" value="TreeGrafter"/>
</dbReference>
<proteinExistence type="predicted"/>
<protein>
    <recommendedName>
        <fullName evidence="1">Vacuolar sorting protein 39/Transforming growth factor beta receptor-associated zinc finger domain-containing protein</fullName>
    </recommendedName>
</protein>
<keyword evidence="3" id="KW-1185">Reference proteome</keyword>
<comment type="caution">
    <text evidence="2">The sequence shown here is derived from an EMBL/GenBank/DDBJ whole genome shotgun (WGS) entry which is preliminary data.</text>
</comment>
<accession>A0A1J4JY20</accession>
<evidence type="ECO:0000259" key="1">
    <source>
        <dbReference type="Pfam" id="PF10367"/>
    </source>
</evidence>
<dbReference type="PANTHER" id="PTHR12894:SF27">
    <property type="entry name" value="TRANSFORMING GROWTH FACTOR-BETA RECEPTOR-ASSOCIATED PROTEIN 1"/>
    <property type="match status" value="1"/>
</dbReference>
<dbReference type="AlphaFoldDB" id="A0A1J4JY20"/>